<keyword evidence="6 16" id="KW-0349">Heme</keyword>
<dbReference type="AlphaFoldDB" id="A0A076VKM4"/>
<feature type="transmembrane region" description="Helical" evidence="17">
    <location>
        <begin position="197"/>
        <end position="224"/>
    </location>
</feature>
<dbReference type="InterPro" id="IPR036927">
    <property type="entry name" value="Cyt_c_oxase-like_su1_sf"/>
</dbReference>
<geneLocation type="mitochondrion" evidence="19"/>
<dbReference type="GO" id="GO:0046872">
    <property type="term" value="F:metal ion binding"/>
    <property type="evidence" value="ECO:0007669"/>
    <property type="project" value="UniProtKB-KW"/>
</dbReference>
<dbReference type="FunFam" id="1.20.210.10:FF:000001">
    <property type="entry name" value="Cytochrome c oxidase subunit 1"/>
    <property type="match status" value="1"/>
</dbReference>
<evidence type="ECO:0000256" key="4">
    <source>
        <dbReference type="ARBA" id="ARBA00011164"/>
    </source>
</evidence>
<evidence type="ECO:0000256" key="16">
    <source>
        <dbReference type="RuleBase" id="RU000369"/>
    </source>
</evidence>
<keyword evidence="9 16" id="KW-0479">Metal-binding</keyword>
<proteinExistence type="inferred from homology"/>
<dbReference type="EMBL" id="KJ806273">
    <property type="protein sequence ID" value="AIK29191.1"/>
    <property type="molecule type" value="Genomic_DNA"/>
</dbReference>
<dbReference type="InterPro" id="IPR000883">
    <property type="entry name" value="Cyt_C_Oxase_1"/>
</dbReference>
<feature type="transmembrane region" description="Helical" evidence="17">
    <location>
        <begin position="161"/>
        <end position="185"/>
    </location>
</feature>
<dbReference type="Pfam" id="PF00115">
    <property type="entry name" value="COX1"/>
    <property type="match status" value="1"/>
</dbReference>
<keyword evidence="12 17" id="KW-1133">Transmembrane helix</keyword>
<comment type="subcellular location">
    <subcellularLocation>
        <location evidence="2">Membrane</location>
        <topology evidence="2">Multi-pass membrane protein</topology>
    </subcellularLocation>
    <subcellularLocation>
        <location evidence="16">Mitochondrion inner membrane</location>
        <topology evidence="16">Multi-pass membrane protein</topology>
    </subcellularLocation>
</comment>
<keyword evidence="15 16" id="KW-0472">Membrane</keyword>
<evidence type="ECO:0000256" key="11">
    <source>
        <dbReference type="ARBA" id="ARBA00022982"/>
    </source>
</evidence>
<dbReference type="GO" id="GO:0005743">
    <property type="term" value="C:mitochondrial inner membrane"/>
    <property type="evidence" value="ECO:0007669"/>
    <property type="project" value="UniProtKB-SubCell"/>
</dbReference>
<feature type="non-terminal residue" evidence="19">
    <location>
        <position position="545"/>
    </location>
</feature>
<keyword evidence="11 16" id="KW-0249">Electron transport</keyword>
<evidence type="ECO:0000313" key="19">
    <source>
        <dbReference type="EMBL" id="AIK29191.1"/>
    </source>
</evidence>
<dbReference type="UniPathway" id="UPA00705"/>
<dbReference type="InterPro" id="IPR023615">
    <property type="entry name" value="Cyt_c_Oxase_su1_BS"/>
</dbReference>
<dbReference type="GO" id="GO:0045277">
    <property type="term" value="C:respiratory chain complex IV"/>
    <property type="evidence" value="ECO:0007669"/>
    <property type="project" value="InterPro"/>
</dbReference>
<dbReference type="PANTHER" id="PTHR10422:SF18">
    <property type="entry name" value="CYTOCHROME C OXIDASE SUBUNIT 1"/>
    <property type="match status" value="1"/>
</dbReference>
<name>A0A076VKM4_PSESB</name>
<keyword evidence="16 19" id="KW-0496">Mitochondrion</keyword>
<keyword evidence="13 16" id="KW-0408">Iron</keyword>
<comment type="catalytic activity">
    <reaction evidence="16">
        <text>4 Fe(II)-[cytochrome c] + O2 + 8 H(+)(in) = 4 Fe(III)-[cytochrome c] + 2 H2O + 4 H(+)(out)</text>
        <dbReference type="Rhea" id="RHEA:11436"/>
        <dbReference type="Rhea" id="RHEA-COMP:10350"/>
        <dbReference type="Rhea" id="RHEA-COMP:14399"/>
        <dbReference type="ChEBI" id="CHEBI:15377"/>
        <dbReference type="ChEBI" id="CHEBI:15378"/>
        <dbReference type="ChEBI" id="CHEBI:15379"/>
        <dbReference type="ChEBI" id="CHEBI:29033"/>
        <dbReference type="ChEBI" id="CHEBI:29034"/>
        <dbReference type="EC" id="7.1.1.9"/>
    </reaction>
</comment>
<feature type="domain" description="Cytochrome oxidase subunit I profile" evidence="18">
    <location>
        <begin position="12"/>
        <end position="531"/>
    </location>
</feature>
<dbReference type="PROSITE" id="PS50855">
    <property type="entry name" value="COX1"/>
    <property type="match status" value="1"/>
</dbReference>
<evidence type="ECO:0000256" key="2">
    <source>
        <dbReference type="ARBA" id="ARBA00004141"/>
    </source>
</evidence>
<keyword evidence="10" id="KW-1278">Translocase</keyword>
<comment type="pathway">
    <text evidence="3 16">Energy metabolism; oxidative phosphorylation.</text>
</comment>
<evidence type="ECO:0000256" key="13">
    <source>
        <dbReference type="ARBA" id="ARBA00023004"/>
    </source>
</evidence>
<evidence type="ECO:0000256" key="5">
    <source>
        <dbReference type="ARBA" id="ARBA00022448"/>
    </source>
</evidence>
<feature type="transmembrane region" description="Helical" evidence="17">
    <location>
        <begin position="352"/>
        <end position="372"/>
    </location>
</feature>
<dbReference type="PRINTS" id="PR01165">
    <property type="entry name" value="CYCOXIDASEI"/>
</dbReference>
<protein>
    <recommendedName>
        <fullName evidence="16">Cytochrome c oxidase subunit 1</fullName>
        <ecNumber evidence="16">7.1.1.9</ecNumber>
    </recommendedName>
</protein>
<feature type="transmembrane region" description="Helical" evidence="17">
    <location>
        <begin position="469"/>
        <end position="489"/>
    </location>
</feature>
<keyword evidence="7 16" id="KW-0679">Respiratory chain</keyword>
<evidence type="ECO:0000256" key="6">
    <source>
        <dbReference type="ARBA" id="ARBA00022617"/>
    </source>
</evidence>
<dbReference type="Gene3D" id="1.20.210.10">
    <property type="entry name" value="Cytochrome c oxidase-like, subunit I domain"/>
    <property type="match status" value="1"/>
</dbReference>
<comment type="cofactor">
    <cofactor evidence="1">
        <name>heme</name>
        <dbReference type="ChEBI" id="CHEBI:30413"/>
    </cofactor>
</comment>
<dbReference type="EC" id="7.1.1.9" evidence="16"/>
<comment type="function">
    <text evidence="16">Component of the cytochrome c oxidase, the last enzyme in the mitochondrial electron transport chain which drives oxidative phosphorylation. The respiratory chain contains 3 multisubunit complexes succinate dehydrogenase (complex II, CII), ubiquinol-cytochrome c oxidoreductase (cytochrome b-c1 complex, complex III, CIII) and cytochrome c oxidase (complex IV, CIV), that cooperate to transfer electrons derived from NADH and succinate to molecular oxygen, creating an electrochemical gradient over the inner membrane that drives transmembrane transport and the ATP synthase. Cytochrome c oxidase is the component of the respiratory chain that catalyzes the reduction of oxygen to water. Electrons originating from reduced cytochrome c in the intermembrane space (IMS) are transferred via the dinuclear copper A center (CU(A)) of subunit 2 and heme A of subunit 1 to the active site in subunit 1, a binuclear center (BNC) formed by heme A3 and copper B (CU(B)). The BNC reduces molecular oxygen to 2 water molecules using 4 electrons from cytochrome c in the IMS and 4 protons from the mitochondrial matrix.</text>
</comment>
<dbReference type="GO" id="GO:0004129">
    <property type="term" value="F:cytochrome-c oxidase activity"/>
    <property type="evidence" value="ECO:0007669"/>
    <property type="project" value="UniProtKB-EC"/>
</dbReference>
<dbReference type="InterPro" id="IPR023616">
    <property type="entry name" value="Cyt_c_oxase-like_su1_dom"/>
</dbReference>
<accession>A0A076VKM4</accession>
<dbReference type="GO" id="GO:0015990">
    <property type="term" value="P:electron transport coupled proton transport"/>
    <property type="evidence" value="ECO:0007669"/>
    <property type="project" value="TreeGrafter"/>
</dbReference>
<evidence type="ECO:0000256" key="8">
    <source>
        <dbReference type="ARBA" id="ARBA00022692"/>
    </source>
</evidence>
<evidence type="ECO:0000256" key="12">
    <source>
        <dbReference type="ARBA" id="ARBA00022989"/>
    </source>
</evidence>
<dbReference type="PANTHER" id="PTHR10422">
    <property type="entry name" value="CYTOCHROME C OXIDASE SUBUNIT 1"/>
    <property type="match status" value="1"/>
</dbReference>
<sequence>MVGVHNSTSHWSALATRWLCSTNHKDIGVIYLVFAAWSGVIATTMSLLIRMELSSPGPGVLAGNGQLYNVLVTAHGLLMLFFVVMPALMGGFGNWLVPMFIGAPDMAFPRMNNISFWMLPSSLSLLLLSSLVEQGAGTGWTVYPPLSSALSHSGAAVDLGIFSLHVAGVGSILGSINFLVTVANMRAQGMTLYRLPLFVWSLVFVSILLVVSLPVFAAGLTMLLTDRNFNTSFFMPAGGGDVVLYQHLFWFFGHPEVYVLILPAFGIVSHVLSFFARKPVFGYVGMVNAMGAIAVLGFLVWAHHMFTVGLDVDTRAYFTSATMIIAVPTGIKIFSWLATLYGGSLWLTAPMLFALGFLVLFTIGGLTGVVLANAGVDVALHDTYYVVAHFHYVLSMGAIFGIFAAFYFWVGKITGCQYPETHGQTHFWMFFIGVNLTFFPMHFLGLAGMPRRILDYPDAFAGWNAVASFGSYVSALSFVYFFYIVYLTLAEGSPCAPNPWADDQKTAGTLEWVLPSPPAFHTFGDQLPVIRPTPQISQFRTPWSS</sequence>
<keyword evidence="14 16" id="KW-0186">Copper</keyword>
<feature type="transmembrane region" description="Helical" evidence="17">
    <location>
        <begin position="283"/>
        <end position="304"/>
    </location>
</feature>
<dbReference type="GO" id="GO:0006123">
    <property type="term" value="P:mitochondrial electron transport, cytochrome c to oxygen"/>
    <property type="evidence" value="ECO:0007669"/>
    <property type="project" value="TreeGrafter"/>
</dbReference>
<keyword evidence="16" id="KW-0999">Mitochondrion inner membrane</keyword>
<feature type="transmembrane region" description="Helical" evidence="17">
    <location>
        <begin position="316"/>
        <end position="340"/>
    </location>
</feature>
<dbReference type="InterPro" id="IPR033944">
    <property type="entry name" value="Cyt_c_oxase_su1_dom"/>
</dbReference>
<feature type="transmembrane region" description="Helical" evidence="17">
    <location>
        <begin position="114"/>
        <end position="132"/>
    </location>
</feature>
<comment type="subunit">
    <text evidence="4">Component of the cytochrome c oxidase (complex IV, CIV), a multisubunit enzyme composed of a catalytic core of 3 subunits and several supernumerary subunits. The complex exists as a monomer or a dimer and forms supercomplexes (SCs) in the inner mitochondrial membrane with ubiquinol-cytochrome c oxidoreductase (cytochrome b-c1 complex, complex III, CIII).</text>
</comment>
<evidence type="ECO:0000256" key="7">
    <source>
        <dbReference type="ARBA" id="ARBA00022660"/>
    </source>
</evidence>
<keyword evidence="5 16" id="KW-0813">Transport</keyword>
<reference evidence="19" key="1">
    <citation type="journal article" date="2014" name="Genome Biol. Evol.">
        <title>Gene arrangement convergence, diverse intron content, and genetic code modifications in mitochondrial genomes of Sphaeropleales (Chlorophyta).</title>
        <authorList>
            <person name="Fucikova K."/>
            <person name="Lewis P.O."/>
            <person name="Gonzalez-Halphen D."/>
            <person name="Lewis L.A."/>
        </authorList>
    </citation>
    <scope>NUCLEOTIDE SEQUENCE</scope>
    <source>
        <strain evidence="19">SAG 2137</strain>
    </source>
</reference>
<keyword evidence="8 16" id="KW-0812">Transmembrane</keyword>
<evidence type="ECO:0000256" key="15">
    <source>
        <dbReference type="ARBA" id="ARBA00023136"/>
    </source>
</evidence>
<dbReference type="RefSeq" id="YP_009054703.1">
    <property type="nucleotide sequence ID" value="NC_024763.1"/>
</dbReference>
<feature type="transmembrane region" description="Helical" evidence="17">
    <location>
        <begin position="427"/>
        <end position="449"/>
    </location>
</feature>
<evidence type="ECO:0000256" key="17">
    <source>
        <dbReference type="SAM" id="Phobius"/>
    </source>
</evidence>
<feature type="transmembrane region" description="Helical" evidence="17">
    <location>
        <begin position="77"/>
        <end position="102"/>
    </location>
</feature>
<evidence type="ECO:0000256" key="1">
    <source>
        <dbReference type="ARBA" id="ARBA00001971"/>
    </source>
</evidence>
<dbReference type="PROSITE" id="PS00077">
    <property type="entry name" value="COX1_CUB"/>
    <property type="match status" value="1"/>
</dbReference>
<dbReference type="SUPFAM" id="SSF81442">
    <property type="entry name" value="Cytochrome c oxidase subunit I-like"/>
    <property type="match status" value="1"/>
</dbReference>
<feature type="transmembrane region" description="Helical" evidence="17">
    <location>
        <begin position="392"/>
        <end position="415"/>
    </location>
</feature>
<evidence type="ECO:0000256" key="9">
    <source>
        <dbReference type="ARBA" id="ARBA00022723"/>
    </source>
</evidence>
<feature type="transmembrane region" description="Helical" evidence="17">
    <location>
        <begin position="257"/>
        <end position="276"/>
    </location>
</feature>
<dbReference type="CDD" id="cd01663">
    <property type="entry name" value="Cyt_c_Oxidase_I"/>
    <property type="match status" value="1"/>
</dbReference>
<evidence type="ECO:0000259" key="18">
    <source>
        <dbReference type="PROSITE" id="PS50855"/>
    </source>
</evidence>
<evidence type="ECO:0000256" key="10">
    <source>
        <dbReference type="ARBA" id="ARBA00022967"/>
    </source>
</evidence>
<evidence type="ECO:0000256" key="3">
    <source>
        <dbReference type="ARBA" id="ARBA00004673"/>
    </source>
</evidence>
<dbReference type="GO" id="GO:0020037">
    <property type="term" value="F:heme binding"/>
    <property type="evidence" value="ECO:0007669"/>
    <property type="project" value="InterPro"/>
</dbReference>
<evidence type="ECO:0000256" key="14">
    <source>
        <dbReference type="ARBA" id="ARBA00023008"/>
    </source>
</evidence>
<feature type="transmembrane region" description="Helical" evidence="17">
    <location>
        <begin position="27"/>
        <end position="49"/>
    </location>
</feature>
<comment type="similarity">
    <text evidence="16">Belongs to the heme-copper respiratory oxidase family.</text>
</comment>
<organism evidence="19">
    <name type="scientific">Pseudomuriella schumacherensis</name>
    <name type="common">Green alga</name>
    <dbReference type="NCBI Taxonomy" id="889459"/>
    <lineage>
        <taxon>Eukaryota</taxon>
        <taxon>Viridiplantae</taxon>
        <taxon>Chlorophyta</taxon>
        <taxon>core chlorophytes</taxon>
        <taxon>Chlorophyceae</taxon>
        <taxon>CS clade</taxon>
        <taxon>Sphaeropleales</taxon>
        <taxon>Pseudomuriellaceae</taxon>
        <taxon>Pseudomuriella</taxon>
    </lineage>
</organism>